<dbReference type="GO" id="GO:0004519">
    <property type="term" value="F:endonuclease activity"/>
    <property type="evidence" value="ECO:0007669"/>
    <property type="project" value="InterPro"/>
</dbReference>
<dbReference type="CDD" id="cd00085">
    <property type="entry name" value="HNHc"/>
    <property type="match status" value="1"/>
</dbReference>
<reference evidence="4 5" key="1">
    <citation type="submission" date="2018-06" db="EMBL/GenBank/DDBJ databases">
        <title>Freshwater and sediment microbial communities from various areas in North America, analyzing microbe dynamics in response to fracking.</title>
        <authorList>
            <person name="Lamendella R."/>
        </authorList>
    </citation>
    <scope>NUCLEOTIDE SEQUENCE [LARGE SCALE GENOMIC DNA]</scope>
    <source>
        <strain evidence="4 5">99A</strain>
    </source>
</reference>
<dbReference type="Proteomes" id="UP000248729">
    <property type="component" value="Unassembled WGS sequence"/>
</dbReference>
<name>A0A329E4V3_VIBDI</name>
<proteinExistence type="predicted"/>
<dbReference type="InterPro" id="IPR002711">
    <property type="entry name" value="HNH"/>
</dbReference>
<dbReference type="InterPro" id="IPR003615">
    <property type="entry name" value="HNH_nuc"/>
</dbReference>
<dbReference type="RefSeq" id="WP_112404527.1">
    <property type="nucleotide sequence ID" value="NZ_QLTR01000029.1"/>
</dbReference>
<evidence type="ECO:0000259" key="2">
    <source>
        <dbReference type="Pfam" id="PF01844"/>
    </source>
</evidence>
<dbReference type="AlphaFoldDB" id="A0A329E4V3"/>
<dbReference type="GO" id="GO:0008270">
    <property type="term" value="F:zinc ion binding"/>
    <property type="evidence" value="ECO:0007669"/>
    <property type="project" value="InterPro"/>
</dbReference>
<dbReference type="Pfam" id="PF01844">
    <property type="entry name" value="HNH"/>
    <property type="match status" value="1"/>
</dbReference>
<gene>
    <name evidence="4" type="ORF">DET48_12948</name>
</gene>
<evidence type="ECO:0000313" key="5">
    <source>
        <dbReference type="Proteomes" id="UP000248729"/>
    </source>
</evidence>
<dbReference type="Gene3D" id="1.10.30.50">
    <property type="match status" value="1"/>
</dbReference>
<dbReference type="EMBL" id="QLTR01000029">
    <property type="protein sequence ID" value="RAS59136.1"/>
    <property type="molecule type" value="Genomic_DNA"/>
</dbReference>
<dbReference type="Gene3D" id="1.10.150.130">
    <property type="match status" value="1"/>
</dbReference>
<feature type="domain" description="Integrase SAM-like N-terminal" evidence="3">
    <location>
        <begin position="7"/>
        <end position="86"/>
    </location>
</feature>
<dbReference type="Pfam" id="PF02899">
    <property type="entry name" value="Phage_int_SAM_1"/>
    <property type="match status" value="1"/>
</dbReference>
<evidence type="ECO:0000313" key="4">
    <source>
        <dbReference type="EMBL" id="RAS59136.1"/>
    </source>
</evidence>
<dbReference type="InterPro" id="IPR010998">
    <property type="entry name" value="Integrase_recombinase_N"/>
</dbReference>
<comment type="caution">
    <text evidence="4">The sequence shown here is derived from an EMBL/GenBank/DDBJ whole genome shotgun (WGS) entry which is preliminary data.</text>
</comment>
<feature type="domain" description="HNH" evidence="2">
    <location>
        <begin position="128"/>
        <end position="184"/>
    </location>
</feature>
<organism evidence="4 5">
    <name type="scientific">Vibrio diazotrophicus</name>
    <dbReference type="NCBI Taxonomy" id="685"/>
    <lineage>
        <taxon>Bacteria</taxon>
        <taxon>Pseudomonadati</taxon>
        <taxon>Pseudomonadota</taxon>
        <taxon>Gammaproteobacteria</taxon>
        <taxon>Vibrionales</taxon>
        <taxon>Vibrionaceae</taxon>
        <taxon>Vibrio</taxon>
    </lineage>
</organism>
<evidence type="ECO:0000256" key="1">
    <source>
        <dbReference type="ARBA" id="ARBA00023125"/>
    </source>
</evidence>
<dbReference type="GO" id="GO:0003677">
    <property type="term" value="F:DNA binding"/>
    <property type="evidence" value="ECO:0007669"/>
    <property type="project" value="UniProtKB-KW"/>
</dbReference>
<dbReference type="InterPro" id="IPR004107">
    <property type="entry name" value="Integrase_SAM-like_N"/>
</dbReference>
<accession>A0A329E4V3</accession>
<sequence>MIESEFEYKSYLRNVRNLAEGTCNSYPTYLNAICNHLRIDITSENITDMHAVKSILERLKISLSDKNYWGNCQSALRAYLAFLENESNNPIFYPEEYYEGQTTTVQVNRYERNARARRECINHHKPICKVCEIDFSNVYGEIGIGFIHVHHIKPLSDIGKHYVVNPINDLVPVCPNCHAMLHSKNPPLKVEELKGIMSSKGT</sequence>
<protein>
    <submittedName>
        <fullName evidence="4">5-methylcytosine-specific restriction protein A</fullName>
    </submittedName>
</protein>
<keyword evidence="1" id="KW-0238">DNA-binding</keyword>
<evidence type="ECO:0000259" key="3">
    <source>
        <dbReference type="Pfam" id="PF02899"/>
    </source>
</evidence>
<dbReference type="GO" id="GO:0015074">
    <property type="term" value="P:DNA integration"/>
    <property type="evidence" value="ECO:0007669"/>
    <property type="project" value="InterPro"/>
</dbReference>